<accession>A0AAD7PWK3</accession>
<protein>
    <submittedName>
        <fullName evidence="1">Uncharacterized protein</fullName>
    </submittedName>
</protein>
<evidence type="ECO:0000313" key="2">
    <source>
        <dbReference type="Proteomes" id="UP001163823"/>
    </source>
</evidence>
<proteinExistence type="predicted"/>
<keyword evidence="2" id="KW-1185">Reference proteome</keyword>
<organism evidence="1 2">
    <name type="scientific">Quillaja saponaria</name>
    <name type="common">Soap bark tree</name>
    <dbReference type="NCBI Taxonomy" id="32244"/>
    <lineage>
        <taxon>Eukaryota</taxon>
        <taxon>Viridiplantae</taxon>
        <taxon>Streptophyta</taxon>
        <taxon>Embryophyta</taxon>
        <taxon>Tracheophyta</taxon>
        <taxon>Spermatophyta</taxon>
        <taxon>Magnoliopsida</taxon>
        <taxon>eudicotyledons</taxon>
        <taxon>Gunneridae</taxon>
        <taxon>Pentapetalae</taxon>
        <taxon>rosids</taxon>
        <taxon>fabids</taxon>
        <taxon>Fabales</taxon>
        <taxon>Quillajaceae</taxon>
        <taxon>Quillaja</taxon>
    </lineage>
</organism>
<dbReference type="Proteomes" id="UP001163823">
    <property type="component" value="Chromosome 4"/>
</dbReference>
<evidence type="ECO:0000313" key="1">
    <source>
        <dbReference type="EMBL" id="KAJ7970498.1"/>
    </source>
</evidence>
<dbReference type="KEGG" id="qsa:O6P43_008677"/>
<dbReference type="AlphaFoldDB" id="A0AAD7PWK3"/>
<gene>
    <name evidence="1" type="ORF">O6P43_008677</name>
</gene>
<dbReference type="EMBL" id="JARAOO010000004">
    <property type="protein sequence ID" value="KAJ7970498.1"/>
    <property type="molecule type" value="Genomic_DNA"/>
</dbReference>
<comment type="caution">
    <text evidence="1">The sequence shown here is derived from an EMBL/GenBank/DDBJ whole genome shotgun (WGS) entry which is preliminary data.</text>
</comment>
<name>A0AAD7PWK3_QUISA</name>
<sequence length="106" mass="11799">MSVVLRIQNYISPIPLRLRILSDSSCRKLSNTSTISFNLSSSFSFQLSDLFPCNWTKFFGAKCLDSRRAFARASFTHPSPSSSNPFAARATLIGSSQRLSNSKKGW</sequence>
<reference evidence="1" key="1">
    <citation type="journal article" date="2023" name="Science">
        <title>Elucidation of the pathway for biosynthesis of saponin adjuvants from the soapbark tree.</title>
        <authorList>
            <person name="Reed J."/>
            <person name="Orme A."/>
            <person name="El-Demerdash A."/>
            <person name="Owen C."/>
            <person name="Martin L.B.B."/>
            <person name="Misra R.C."/>
            <person name="Kikuchi S."/>
            <person name="Rejzek M."/>
            <person name="Martin A.C."/>
            <person name="Harkess A."/>
            <person name="Leebens-Mack J."/>
            <person name="Louveau T."/>
            <person name="Stephenson M.J."/>
            <person name="Osbourn A."/>
        </authorList>
    </citation>
    <scope>NUCLEOTIDE SEQUENCE</scope>
    <source>
        <strain evidence="1">S10</strain>
    </source>
</reference>